<dbReference type="InterPro" id="IPR026939">
    <property type="entry name" value="ZNF706/At2g23090_sf"/>
</dbReference>
<reference evidence="1 2" key="1">
    <citation type="journal article" date="2019" name="Sci. Rep.">
        <title>Comparative genomics of chytrid fungi reveal insights into the obligate biotrophic and pathogenic lifestyle of Synchytrium endobioticum.</title>
        <authorList>
            <person name="van de Vossenberg B.T.L.H."/>
            <person name="Warris S."/>
            <person name="Nguyen H.D.T."/>
            <person name="van Gent-Pelzer M.P.E."/>
            <person name="Joly D.L."/>
            <person name="van de Geest H.C."/>
            <person name="Bonants P.J.M."/>
            <person name="Smith D.S."/>
            <person name="Levesque C.A."/>
            <person name="van der Lee T.A.J."/>
        </authorList>
    </citation>
    <scope>NUCLEOTIDE SEQUENCE [LARGE SCALE GENOMIC DNA]</scope>
    <source>
        <strain evidence="1 2">CBS 675.73</strain>
    </source>
</reference>
<dbReference type="Gene3D" id="4.10.1050.10">
    <property type="entry name" value="At2g23090-like"/>
    <property type="match status" value="1"/>
</dbReference>
<accession>A0A507FS23</accession>
<protein>
    <submittedName>
        <fullName evidence="1">Uncharacterized protein</fullName>
    </submittedName>
</protein>
<organism evidence="1 2">
    <name type="scientific">Chytriomyces confervae</name>
    <dbReference type="NCBI Taxonomy" id="246404"/>
    <lineage>
        <taxon>Eukaryota</taxon>
        <taxon>Fungi</taxon>
        <taxon>Fungi incertae sedis</taxon>
        <taxon>Chytridiomycota</taxon>
        <taxon>Chytridiomycota incertae sedis</taxon>
        <taxon>Chytridiomycetes</taxon>
        <taxon>Chytridiales</taxon>
        <taxon>Chytriomycetaceae</taxon>
        <taxon>Chytriomyces</taxon>
    </lineage>
</organism>
<name>A0A507FS23_9FUNG</name>
<keyword evidence="2" id="KW-1185">Reference proteome</keyword>
<dbReference type="Proteomes" id="UP000320333">
    <property type="component" value="Unassembled WGS sequence"/>
</dbReference>
<gene>
    <name evidence="1" type="ORF">CcCBS67573_g01024</name>
</gene>
<sequence length="76" mass="8459">MGQSKKDLRNRKNKVLEAQGLRVQLTHSGVPVKPAKPTFPCSICKAPMPTMFDTVSHMNKHPKNTYADCFPGLTHP</sequence>
<comment type="caution">
    <text evidence="1">The sequence shown here is derived from an EMBL/GenBank/DDBJ whole genome shotgun (WGS) entry which is preliminary data.</text>
</comment>
<dbReference type="EMBL" id="QEAP01000016">
    <property type="protein sequence ID" value="TPX77707.1"/>
    <property type="molecule type" value="Genomic_DNA"/>
</dbReference>
<evidence type="ECO:0000313" key="1">
    <source>
        <dbReference type="EMBL" id="TPX77707.1"/>
    </source>
</evidence>
<dbReference type="SUPFAM" id="SSF118359">
    <property type="entry name" value="Expressed protein At2g23090/F21P24.15"/>
    <property type="match status" value="1"/>
</dbReference>
<evidence type="ECO:0000313" key="2">
    <source>
        <dbReference type="Proteomes" id="UP000320333"/>
    </source>
</evidence>
<proteinExistence type="predicted"/>
<dbReference type="AlphaFoldDB" id="A0A507FS23"/>
<dbReference type="OrthoDB" id="2532623at2759"/>